<dbReference type="SUPFAM" id="SSF51735">
    <property type="entry name" value="NAD(P)-binding Rossmann-fold domains"/>
    <property type="match status" value="1"/>
</dbReference>
<comment type="similarity">
    <text evidence="1">Belongs to the short-chain dehydrogenases/reductases (SDR) family.</text>
</comment>
<dbReference type="InterPro" id="IPR002347">
    <property type="entry name" value="SDR_fam"/>
</dbReference>
<dbReference type="InterPro" id="IPR020904">
    <property type="entry name" value="Sc_DH/Rdtase_CS"/>
</dbReference>
<organism evidence="3 4">
    <name type="scientific">Sphingobacterium griseoflavum</name>
    <dbReference type="NCBI Taxonomy" id="1474952"/>
    <lineage>
        <taxon>Bacteria</taxon>
        <taxon>Pseudomonadati</taxon>
        <taxon>Bacteroidota</taxon>
        <taxon>Sphingobacteriia</taxon>
        <taxon>Sphingobacteriales</taxon>
        <taxon>Sphingobacteriaceae</taxon>
        <taxon>Sphingobacterium</taxon>
    </lineage>
</organism>
<dbReference type="PRINTS" id="PR00080">
    <property type="entry name" value="SDRFAMILY"/>
</dbReference>
<sequence length="250" mass="26731">MKRFNEKVVLVTGAASGMGRACALRFAQEGARVVAMDVNRDGLEETVRKMTNPGRYMTASVTDEDAVKEVFKSIAHTEGKLDAVAHMAGILRSSVTSSTSVEEFMVPITVNLLGTFLINREAIPLLIKTKGSIVNAASTSSFFGHPYMAAYAASKGGVAAMTSTLAWEYMKTGIRINAVAPGGIATNMIKENPLEHLGTDVDYTLMEHLKRMDLPYGNPEDVAGVVAMLASEDGAFINGEIIRIDGGNHS</sequence>
<name>A0ABQ3HV84_9SPHI</name>
<dbReference type="PANTHER" id="PTHR42760:SF50">
    <property type="entry name" value="SHORT-CHAIN DEHYDROGENASE-RELATED"/>
    <property type="match status" value="1"/>
</dbReference>
<dbReference type="EMBL" id="BNAF01000003">
    <property type="protein sequence ID" value="GHE29826.1"/>
    <property type="molecule type" value="Genomic_DNA"/>
</dbReference>
<dbReference type="InterPro" id="IPR057326">
    <property type="entry name" value="KR_dom"/>
</dbReference>
<gene>
    <name evidence="3" type="ORF">GCM10017764_11080</name>
</gene>
<feature type="domain" description="Ketoreductase" evidence="2">
    <location>
        <begin position="7"/>
        <end position="173"/>
    </location>
</feature>
<keyword evidence="4" id="KW-1185">Reference proteome</keyword>
<dbReference type="SMART" id="SM00822">
    <property type="entry name" value="PKS_KR"/>
    <property type="match status" value="1"/>
</dbReference>
<dbReference type="RefSeq" id="WP_189625625.1">
    <property type="nucleotide sequence ID" value="NZ_BNAF01000003.1"/>
</dbReference>
<evidence type="ECO:0000313" key="3">
    <source>
        <dbReference type="EMBL" id="GHE29826.1"/>
    </source>
</evidence>
<proteinExistence type="inferred from homology"/>
<evidence type="ECO:0000313" key="4">
    <source>
        <dbReference type="Proteomes" id="UP000620550"/>
    </source>
</evidence>
<dbReference type="Pfam" id="PF13561">
    <property type="entry name" value="adh_short_C2"/>
    <property type="match status" value="1"/>
</dbReference>
<dbReference type="PRINTS" id="PR00081">
    <property type="entry name" value="GDHRDH"/>
</dbReference>
<accession>A0ABQ3HV84</accession>
<dbReference type="CDD" id="cd05233">
    <property type="entry name" value="SDR_c"/>
    <property type="match status" value="1"/>
</dbReference>
<evidence type="ECO:0000259" key="2">
    <source>
        <dbReference type="SMART" id="SM00822"/>
    </source>
</evidence>
<dbReference type="Proteomes" id="UP000620550">
    <property type="component" value="Unassembled WGS sequence"/>
</dbReference>
<dbReference type="PROSITE" id="PS00061">
    <property type="entry name" value="ADH_SHORT"/>
    <property type="match status" value="1"/>
</dbReference>
<protein>
    <submittedName>
        <fullName evidence="3">Oxidoreductase</fullName>
    </submittedName>
</protein>
<comment type="caution">
    <text evidence="3">The sequence shown here is derived from an EMBL/GenBank/DDBJ whole genome shotgun (WGS) entry which is preliminary data.</text>
</comment>
<evidence type="ECO:0000256" key="1">
    <source>
        <dbReference type="ARBA" id="ARBA00006484"/>
    </source>
</evidence>
<dbReference type="InterPro" id="IPR036291">
    <property type="entry name" value="NAD(P)-bd_dom_sf"/>
</dbReference>
<dbReference type="Gene3D" id="3.40.50.720">
    <property type="entry name" value="NAD(P)-binding Rossmann-like Domain"/>
    <property type="match status" value="1"/>
</dbReference>
<reference evidence="4" key="1">
    <citation type="journal article" date="2019" name="Int. J. Syst. Evol. Microbiol.">
        <title>The Global Catalogue of Microorganisms (GCM) 10K type strain sequencing project: providing services to taxonomists for standard genome sequencing and annotation.</title>
        <authorList>
            <consortium name="The Broad Institute Genomics Platform"/>
            <consortium name="The Broad Institute Genome Sequencing Center for Infectious Disease"/>
            <person name="Wu L."/>
            <person name="Ma J."/>
        </authorList>
    </citation>
    <scope>NUCLEOTIDE SEQUENCE [LARGE SCALE GENOMIC DNA]</scope>
    <source>
        <strain evidence="4">CGMCC 1.12966</strain>
    </source>
</reference>
<dbReference type="PANTHER" id="PTHR42760">
    <property type="entry name" value="SHORT-CHAIN DEHYDROGENASES/REDUCTASES FAMILY MEMBER"/>
    <property type="match status" value="1"/>
</dbReference>